<dbReference type="Pfam" id="PF03963">
    <property type="entry name" value="FlgD"/>
    <property type="match status" value="1"/>
</dbReference>
<organism evidence="8 9">
    <name type="scientific">Methylopila turkensis</name>
    <dbReference type="NCBI Taxonomy" id="1437816"/>
    <lineage>
        <taxon>Bacteria</taxon>
        <taxon>Pseudomonadati</taxon>
        <taxon>Pseudomonadota</taxon>
        <taxon>Alphaproteobacteria</taxon>
        <taxon>Hyphomicrobiales</taxon>
        <taxon>Methylopilaceae</taxon>
        <taxon>Methylopila</taxon>
    </lineage>
</organism>
<dbReference type="Proteomes" id="UP001143309">
    <property type="component" value="Unassembled WGS sequence"/>
</dbReference>
<keyword evidence="8" id="KW-0969">Cilium</keyword>
<feature type="domain" description="FlgD Tudor-like" evidence="7">
    <location>
        <begin position="82"/>
        <end position="212"/>
    </location>
</feature>
<evidence type="ECO:0000256" key="1">
    <source>
        <dbReference type="ARBA" id="ARBA00010577"/>
    </source>
</evidence>
<evidence type="ECO:0000259" key="7">
    <source>
        <dbReference type="Pfam" id="PF13861"/>
    </source>
</evidence>
<name>A0A9W6JP75_9HYPH</name>
<gene>
    <name evidence="8" type="primary">flgD</name>
    <name evidence="8" type="ORF">GCM10008174_17270</name>
</gene>
<evidence type="ECO:0000256" key="2">
    <source>
        <dbReference type="ARBA" id="ARBA00016013"/>
    </source>
</evidence>
<comment type="caution">
    <text evidence="8">The sequence shown here is derived from an EMBL/GenBank/DDBJ whole genome shotgun (WGS) entry which is preliminary data.</text>
</comment>
<evidence type="ECO:0000313" key="9">
    <source>
        <dbReference type="Proteomes" id="UP001143309"/>
    </source>
</evidence>
<reference evidence="8" key="1">
    <citation type="journal article" date="2014" name="Int. J. Syst. Evol. Microbiol.">
        <title>Complete genome sequence of Corynebacterium casei LMG S-19264T (=DSM 44701T), isolated from a smear-ripened cheese.</title>
        <authorList>
            <consortium name="US DOE Joint Genome Institute (JGI-PGF)"/>
            <person name="Walter F."/>
            <person name="Albersmeier A."/>
            <person name="Kalinowski J."/>
            <person name="Ruckert C."/>
        </authorList>
    </citation>
    <scope>NUCLEOTIDE SEQUENCE</scope>
    <source>
        <strain evidence="8">VKM B-2748</strain>
    </source>
</reference>
<sequence>MPVDATGSSTSATSATTTSRSTLASNFDTFLTLLTTQLRNQNPLDPLDTNQFTQQLVQFAGVEQQLQTNDTLGALLAATQTSQAATALGLVGKSVTADGDTTLLDDGAATWKLNAPSAASATVEIRNASGALVATRTVDLDYGDQDFTWDGKTTSGADAPEGLYSIVVTAKDAAGSTVSVTSEIAGTVDGVDLTTGTAVLTIGDLRVPLSSLKHIRTAAAN</sequence>
<dbReference type="EMBL" id="BSFL01000002">
    <property type="protein sequence ID" value="GLK79986.1"/>
    <property type="molecule type" value="Genomic_DNA"/>
</dbReference>
<dbReference type="InterPro" id="IPR025965">
    <property type="entry name" value="FlgD/Vpr_Ig-like"/>
</dbReference>
<evidence type="ECO:0000259" key="6">
    <source>
        <dbReference type="Pfam" id="PF13860"/>
    </source>
</evidence>
<evidence type="ECO:0000256" key="5">
    <source>
        <dbReference type="RuleBase" id="RU362076"/>
    </source>
</evidence>
<reference evidence="8" key="2">
    <citation type="submission" date="2023-01" db="EMBL/GenBank/DDBJ databases">
        <authorList>
            <person name="Sun Q."/>
            <person name="Evtushenko L."/>
        </authorList>
    </citation>
    <scope>NUCLEOTIDE SEQUENCE</scope>
    <source>
        <strain evidence="8">VKM B-2748</strain>
    </source>
</reference>
<dbReference type="GO" id="GO:0044781">
    <property type="term" value="P:bacterial-type flagellum organization"/>
    <property type="evidence" value="ECO:0007669"/>
    <property type="project" value="UniProtKB-UniRule"/>
</dbReference>
<comment type="function">
    <text evidence="4 5">Required for flagellar hook formation. May act as a scaffolding protein.</text>
</comment>
<evidence type="ECO:0000256" key="3">
    <source>
        <dbReference type="ARBA" id="ARBA00022795"/>
    </source>
</evidence>
<dbReference type="AlphaFoldDB" id="A0A9W6JP75"/>
<dbReference type="Gene3D" id="2.30.30.910">
    <property type="match status" value="1"/>
</dbReference>
<dbReference type="Pfam" id="PF13860">
    <property type="entry name" value="FlgD_ig"/>
    <property type="match status" value="1"/>
</dbReference>
<dbReference type="Pfam" id="PF13861">
    <property type="entry name" value="FLgD_tudor"/>
    <property type="match status" value="1"/>
</dbReference>
<keyword evidence="3 5" id="KW-1005">Bacterial flagellum biogenesis</keyword>
<protein>
    <recommendedName>
        <fullName evidence="2 5">Basal-body rod modification protein FlgD</fullName>
    </recommendedName>
</protein>
<dbReference type="Gene3D" id="2.60.40.4070">
    <property type="match status" value="1"/>
</dbReference>
<dbReference type="InterPro" id="IPR005648">
    <property type="entry name" value="FlgD"/>
</dbReference>
<keyword evidence="8" id="KW-0966">Cell projection</keyword>
<keyword evidence="8" id="KW-0282">Flagellum</keyword>
<evidence type="ECO:0000256" key="4">
    <source>
        <dbReference type="ARBA" id="ARBA00024746"/>
    </source>
</evidence>
<evidence type="ECO:0000313" key="8">
    <source>
        <dbReference type="EMBL" id="GLK79986.1"/>
    </source>
</evidence>
<feature type="domain" description="FlgD/Vpr Ig-like" evidence="6">
    <location>
        <begin position="106"/>
        <end position="172"/>
    </location>
</feature>
<comment type="similarity">
    <text evidence="1 5">Belongs to the FlgD family.</text>
</comment>
<dbReference type="InterPro" id="IPR025963">
    <property type="entry name" value="FLgD_Tudor"/>
</dbReference>
<dbReference type="RefSeq" id="WP_271200464.1">
    <property type="nucleotide sequence ID" value="NZ_BSFL01000002.1"/>
</dbReference>
<keyword evidence="9" id="KW-1185">Reference proteome</keyword>
<accession>A0A9W6JP75</accession>
<proteinExistence type="inferred from homology"/>